<reference evidence="2" key="1">
    <citation type="submission" date="2020-03" db="EMBL/GenBank/DDBJ databases">
        <title>The deep terrestrial virosphere.</title>
        <authorList>
            <person name="Holmfeldt K."/>
            <person name="Nilsson E."/>
            <person name="Simone D."/>
            <person name="Lopez-Fernandez M."/>
            <person name="Wu X."/>
            <person name="de Brujin I."/>
            <person name="Lundin D."/>
            <person name="Andersson A."/>
            <person name="Bertilsson S."/>
            <person name="Dopson M."/>
        </authorList>
    </citation>
    <scope>NUCLEOTIDE SEQUENCE</scope>
    <source>
        <strain evidence="2">MM415B00360</strain>
    </source>
</reference>
<evidence type="ECO:0000313" key="2">
    <source>
        <dbReference type="EMBL" id="QJA66156.1"/>
    </source>
</evidence>
<dbReference type="EMBL" id="MT141550">
    <property type="protein sequence ID" value="QJA66156.1"/>
    <property type="molecule type" value="Genomic_DNA"/>
</dbReference>
<feature type="transmembrane region" description="Helical" evidence="1">
    <location>
        <begin position="27"/>
        <end position="46"/>
    </location>
</feature>
<sequence>MRTGLIVGLIIVYVVLGIVDLRNHNIATGISAFLLAVVNGLLFFTGGKT</sequence>
<evidence type="ECO:0000256" key="1">
    <source>
        <dbReference type="SAM" id="Phobius"/>
    </source>
</evidence>
<proteinExistence type="predicted"/>
<gene>
    <name evidence="2" type="ORF">MM415B00360_0018</name>
</gene>
<accession>A0A6M3J8E6</accession>
<protein>
    <submittedName>
        <fullName evidence="2">Uncharacterized protein</fullName>
    </submittedName>
</protein>
<keyword evidence="1" id="KW-1133">Transmembrane helix</keyword>
<keyword evidence="1" id="KW-0812">Transmembrane</keyword>
<dbReference type="AlphaFoldDB" id="A0A6M3J8E6"/>
<name>A0A6M3J8E6_9ZZZZ</name>
<keyword evidence="1" id="KW-0472">Membrane</keyword>
<organism evidence="2">
    <name type="scientific">viral metagenome</name>
    <dbReference type="NCBI Taxonomy" id="1070528"/>
    <lineage>
        <taxon>unclassified sequences</taxon>
        <taxon>metagenomes</taxon>
        <taxon>organismal metagenomes</taxon>
    </lineage>
</organism>